<feature type="non-terminal residue" evidence="2">
    <location>
        <position position="251"/>
    </location>
</feature>
<evidence type="ECO:0000313" key="2">
    <source>
        <dbReference type="EMBL" id="KHN87562.1"/>
    </source>
</evidence>
<dbReference type="Proteomes" id="UP000031036">
    <property type="component" value="Unassembled WGS sequence"/>
</dbReference>
<gene>
    <name evidence="2" type="primary">CFDP2</name>
    <name evidence="2" type="ORF">Tcan_00984</name>
</gene>
<name>A0A0B2W1R6_TOXCA</name>
<dbReference type="Gene3D" id="3.60.10.10">
    <property type="entry name" value="Endonuclease/exonuclease/phosphatase"/>
    <property type="match status" value="1"/>
</dbReference>
<dbReference type="AlphaFoldDB" id="A0A0B2W1R6"/>
<accession>A0A0B2W1R6</accession>
<keyword evidence="3" id="KW-1185">Reference proteome</keyword>
<dbReference type="InterPro" id="IPR005135">
    <property type="entry name" value="Endo/exonuclease/phosphatase"/>
</dbReference>
<dbReference type="InterPro" id="IPR027124">
    <property type="entry name" value="Swc5/CFDP1/2"/>
</dbReference>
<dbReference type="OrthoDB" id="5818846at2759"/>
<dbReference type="PANTHER" id="PTHR23227">
    <property type="entry name" value="BUCENTAUR RELATED"/>
    <property type="match status" value="1"/>
</dbReference>
<dbReference type="Pfam" id="PF14529">
    <property type="entry name" value="Exo_endo_phos_2"/>
    <property type="match status" value="1"/>
</dbReference>
<dbReference type="GO" id="GO:0003824">
    <property type="term" value="F:catalytic activity"/>
    <property type="evidence" value="ECO:0007669"/>
    <property type="project" value="InterPro"/>
</dbReference>
<feature type="domain" description="Endonuclease/exonuclease/phosphatase" evidence="1">
    <location>
        <begin position="14"/>
        <end position="149"/>
    </location>
</feature>
<proteinExistence type="predicted"/>
<sequence>MLVINIAKIATLKIIVVHAPTSASDDEEIERFYDKLEEIVRRKSTFTIILGDFNAKLGEREGSEQYIGNFGLGKRNERGRRLADFAESAKLYVMNSFFTRNPGRCWTWRSPNDTTRNGIDYVLTDKRRLVTDVAVISESAVSVLSDHRLLRAKVAFDFQAKERIRRKAFYPEKPRQFAPDLFFQPFRDEKWDISDSDINMDYYHLIKKLEKCKAAAAVNVVKQPRNRLCDATIDLLRKRRRRAAKGSTGLE</sequence>
<dbReference type="OMA" id="AGFCEDS"/>
<reference evidence="2 3" key="1">
    <citation type="submission" date="2014-11" db="EMBL/GenBank/DDBJ databases">
        <title>Genetic blueprint of the zoonotic pathogen Toxocara canis.</title>
        <authorList>
            <person name="Zhu X.-Q."/>
            <person name="Korhonen P.K."/>
            <person name="Cai H."/>
            <person name="Young N.D."/>
            <person name="Nejsum P."/>
            <person name="von Samson-Himmelstjerna G."/>
            <person name="Boag P.R."/>
            <person name="Tan P."/>
            <person name="Li Q."/>
            <person name="Min J."/>
            <person name="Yang Y."/>
            <person name="Wang X."/>
            <person name="Fang X."/>
            <person name="Hall R.S."/>
            <person name="Hofmann A."/>
            <person name="Sternberg P.W."/>
            <person name="Jex A.R."/>
            <person name="Gasser R.B."/>
        </authorList>
    </citation>
    <scope>NUCLEOTIDE SEQUENCE [LARGE SCALE GENOMIC DNA]</scope>
    <source>
        <strain evidence="2">PN_DK_2014</strain>
    </source>
</reference>
<dbReference type="STRING" id="6265.A0A0B2W1R6"/>
<dbReference type="SUPFAM" id="SSF56219">
    <property type="entry name" value="DNase I-like"/>
    <property type="match status" value="1"/>
</dbReference>
<organism evidence="2 3">
    <name type="scientific">Toxocara canis</name>
    <name type="common">Canine roundworm</name>
    <dbReference type="NCBI Taxonomy" id="6265"/>
    <lineage>
        <taxon>Eukaryota</taxon>
        <taxon>Metazoa</taxon>
        <taxon>Ecdysozoa</taxon>
        <taxon>Nematoda</taxon>
        <taxon>Chromadorea</taxon>
        <taxon>Rhabditida</taxon>
        <taxon>Spirurina</taxon>
        <taxon>Ascaridomorpha</taxon>
        <taxon>Ascaridoidea</taxon>
        <taxon>Toxocaridae</taxon>
        <taxon>Toxocara</taxon>
    </lineage>
</organism>
<evidence type="ECO:0000259" key="1">
    <source>
        <dbReference type="Pfam" id="PF14529"/>
    </source>
</evidence>
<comment type="caution">
    <text evidence="2">The sequence shown here is derived from an EMBL/GenBank/DDBJ whole genome shotgun (WGS) entry which is preliminary data.</text>
</comment>
<dbReference type="EMBL" id="JPKZ01000420">
    <property type="protein sequence ID" value="KHN87562.1"/>
    <property type="molecule type" value="Genomic_DNA"/>
</dbReference>
<protein>
    <submittedName>
        <fullName evidence="2">Craniofacial development protein 2</fullName>
    </submittedName>
</protein>
<dbReference type="PANTHER" id="PTHR23227:SF67">
    <property type="entry name" value="CRANIOFACIAL DEVELOPMENT PROTEIN 2-LIKE"/>
    <property type="match status" value="1"/>
</dbReference>
<evidence type="ECO:0000313" key="3">
    <source>
        <dbReference type="Proteomes" id="UP000031036"/>
    </source>
</evidence>
<dbReference type="InterPro" id="IPR036691">
    <property type="entry name" value="Endo/exonu/phosph_ase_sf"/>
</dbReference>